<feature type="transmembrane region" description="Helical" evidence="1">
    <location>
        <begin position="40"/>
        <end position="59"/>
    </location>
</feature>
<feature type="transmembrane region" description="Helical" evidence="1">
    <location>
        <begin position="6"/>
        <end position="28"/>
    </location>
</feature>
<accession>A0AB37VCY6</accession>
<keyword evidence="1" id="KW-1133">Transmembrane helix</keyword>
<evidence type="ECO:0000256" key="1">
    <source>
        <dbReference type="SAM" id="Phobius"/>
    </source>
</evidence>
<evidence type="ECO:0000313" key="2">
    <source>
        <dbReference type="EMBL" id="RWT73733.1"/>
    </source>
</evidence>
<keyword evidence="1" id="KW-0472">Membrane</keyword>
<name>A0AB37VCY6_ENTCL</name>
<keyword evidence="1" id="KW-0812">Transmembrane</keyword>
<dbReference type="EMBL" id="QKPI01000081">
    <property type="protein sequence ID" value="RWT73733.1"/>
    <property type="molecule type" value="Genomic_DNA"/>
</dbReference>
<reference evidence="2 3" key="1">
    <citation type="submission" date="2018-06" db="EMBL/GenBank/DDBJ databases">
        <title>Carbapenemase-producing Enterobacteriaceae present in wastewater treatment plant effluent and nearby surface waters in the US.</title>
        <authorList>
            <person name="Mathys D.A."/>
            <person name="Mollenkopf D.F."/>
            <person name="Feicht S.M."/>
            <person name="Adams R.J."/>
            <person name="Albers A.L."/>
            <person name="Grooters S.V."/>
            <person name="Stuever D.M."/>
            <person name="Daniels J.B."/>
            <person name="Wittum T.E."/>
        </authorList>
    </citation>
    <scope>NUCLEOTIDE SEQUENCE [LARGE SCALE GENOMIC DNA]</scope>
    <source>
        <strain evidence="2 3">GEO_23_Down_A</strain>
    </source>
</reference>
<proteinExistence type="predicted"/>
<evidence type="ECO:0000313" key="3">
    <source>
        <dbReference type="Proteomes" id="UP000289016"/>
    </source>
</evidence>
<dbReference type="RefSeq" id="WP_058842247.1">
    <property type="nucleotide sequence ID" value="NZ_JAFHGL010000306.1"/>
</dbReference>
<dbReference type="Proteomes" id="UP000289016">
    <property type="component" value="Unassembled WGS sequence"/>
</dbReference>
<feature type="transmembrane region" description="Helical" evidence="1">
    <location>
        <begin position="71"/>
        <end position="97"/>
    </location>
</feature>
<gene>
    <name evidence="2" type="ORF">DN595_23225</name>
</gene>
<sequence length="102" mass="11583">MTDIQYAFTHFLRMFVVVTVIAVGYGYLLGSILTTRRPGFILQLLSLVGLSAVFSFLLFRSDSMWSGLPEVSQAILFGMFTATVMFYMFSLLIRAFVRFISQ</sequence>
<comment type="caution">
    <text evidence="2">The sequence shown here is derived from an EMBL/GenBank/DDBJ whole genome shotgun (WGS) entry which is preliminary data.</text>
</comment>
<protein>
    <submittedName>
        <fullName evidence="2">Uncharacterized protein</fullName>
    </submittedName>
</protein>
<dbReference type="AlphaFoldDB" id="A0AB37VCY6"/>
<organism evidence="2 3">
    <name type="scientific">Enterobacter cloacae</name>
    <dbReference type="NCBI Taxonomy" id="550"/>
    <lineage>
        <taxon>Bacteria</taxon>
        <taxon>Pseudomonadati</taxon>
        <taxon>Pseudomonadota</taxon>
        <taxon>Gammaproteobacteria</taxon>
        <taxon>Enterobacterales</taxon>
        <taxon>Enterobacteriaceae</taxon>
        <taxon>Enterobacter</taxon>
        <taxon>Enterobacter cloacae complex</taxon>
    </lineage>
</organism>